<feature type="transmembrane region" description="Helical" evidence="7">
    <location>
        <begin position="63"/>
        <end position="87"/>
    </location>
</feature>
<evidence type="ECO:0000259" key="8">
    <source>
        <dbReference type="PROSITE" id="PS50850"/>
    </source>
</evidence>
<feature type="transmembrane region" description="Helical" evidence="7">
    <location>
        <begin position="123"/>
        <end position="143"/>
    </location>
</feature>
<evidence type="ECO:0000256" key="1">
    <source>
        <dbReference type="ARBA" id="ARBA00004651"/>
    </source>
</evidence>
<feature type="transmembrane region" description="Helical" evidence="7">
    <location>
        <begin position="99"/>
        <end position="117"/>
    </location>
</feature>
<name>A0ABU1UIQ7_9MICC</name>
<proteinExistence type="predicted"/>
<comment type="subcellular location">
    <subcellularLocation>
        <location evidence="1">Cell membrane</location>
        <topology evidence="1">Multi-pass membrane protein</topology>
    </subcellularLocation>
</comment>
<feature type="transmembrane region" description="Helical" evidence="7">
    <location>
        <begin position="384"/>
        <end position="407"/>
    </location>
</feature>
<evidence type="ECO:0000256" key="6">
    <source>
        <dbReference type="ARBA" id="ARBA00023136"/>
    </source>
</evidence>
<keyword evidence="10" id="KW-1185">Reference proteome</keyword>
<dbReference type="Pfam" id="PF07690">
    <property type="entry name" value="MFS_1"/>
    <property type="match status" value="1"/>
</dbReference>
<keyword evidence="3" id="KW-1003">Cell membrane</keyword>
<dbReference type="EMBL" id="JAVDVQ010000047">
    <property type="protein sequence ID" value="MDR7085083.1"/>
    <property type="molecule type" value="Genomic_DNA"/>
</dbReference>
<dbReference type="PROSITE" id="PS50850">
    <property type="entry name" value="MFS"/>
    <property type="match status" value="1"/>
</dbReference>
<keyword evidence="6 7" id="KW-0472">Membrane</keyword>
<keyword evidence="4 7" id="KW-0812">Transmembrane</keyword>
<dbReference type="PANTHER" id="PTHR43045:SF1">
    <property type="entry name" value="SHIKIMATE TRANSPORTER"/>
    <property type="match status" value="1"/>
</dbReference>
<protein>
    <submittedName>
        <fullName evidence="9">MFS family permease</fullName>
    </submittedName>
</protein>
<feature type="transmembrane region" description="Helical" evidence="7">
    <location>
        <begin position="413"/>
        <end position="433"/>
    </location>
</feature>
<evidence type="ECO:0000256" key="2">
    <source>
        <dbReference type="ARBA" id="ARBA00022448"/>
    </source>
</evidence>
<evidence type="ECO:0000313" key="9">
    <source>
        <dbReference type="EMBL" id="MDR7085083.1"/>
    </source>
</evidence>
<dbReference type="InterPro" id="IPR020846">
    <property type="entry name" value="MFS_dom"/>
</dbReference>
<feature type="transmembrane region" description="Helical" evidence="7">
    <location>
        <begin position="289"/>
        <end position="310"/>
    </location>
</feature>
<reference evidence="9 10" key="1">
    <citation type="submission" date="2023-07" db="EMBL/GenBank/DDBJ databases">
        <title>Sorghum-associated microbial communities from plants grown in Nebraska, USA.</title>
        <authorList>
            <person name="Schachtman D."/>
        </authorList>
    </citation>
    <scope>NUCLEOTIDE SEQUENCE [LARGE SCALE GENOMIC DNA]</scope>
    <source>
        <strain evidence="9 10">BE167</strain>
    </source>
</reference>
<dbReference type="SUPFAM" id="SSF103473">
    <property type="entry name" value="MFS general substrate transporter"/>
    <property type="match status" value="1"/>
</dbReference>
<dbReference type="Gene3D" id="1.20.1250.20">
    <property type="entry name" value="MFS general substrate transporter like domains"/>
    <property type="match status" value="2"/>
</dbReference>
<keyword evidence="2" id="KW-0813">Transport</keyword>
<evidence type="ECO:0000256" key="5">
    <source>
        <dbReference type="ARBA" id="ARBA00022989"/>
    </source>
</evidence>
<feature type="transmembrane region" description="Helical" evidence="7">
    <location>
        <begin position="38"/>
        <end position="57"/>
    </location>
</feature>
<gene>
    <name evidence="9" type="ORF">J2X01_004403</name>
</gene>
<feature type="transmembrane region" description="Helical" evidence="7">
    <location>
        <begin position="344"/>
        <end position="363"/>
    </location>
</feature>
<dbReference type="InterPro" id="IPR011701">
    <property type="entry name" value="MFS"/>
</dbReference>
<keyword evidence="5 7" id="KW-1133">Transmembrane helix</keyword>
<evidence type="ECO:0000256" key="7">
    <source>
        <dbReference type="SAM" id="Phobius"/>
    </source>
</evidence>
<dbReference type="Proteomes" id="UP001252243">
    <property type="component" value="Unassembled WGS sequence"/>
</dbReference>
<accession>A0ABU1UIQ7</accession>
<evidence type="ECO:0000313" key="10">
    <source>
        <dbReference type="Proteomes" id="UP001252243"/>
    </source>
</evidence>
<feature type="transmembrane region" description="Helical" evidence="7">
    <location>
        <begin position="164"/>
        <end position="186"/>
    </location>
</feature>
<dbReference type="InterPro" id="IPR036259">
    <property type="entry name" value="MFS_trans_sf"/>
</dbReference>
<evidence type="ECO:0000256" key="4">
    <source>
        <dbReference type="ARBA" id="ARBA00022692"/>
    </source>
</evidence>
<dbReference type="PANTHER" id="PTHR43045">
    <property type="entry name" value="SHIKIMATE TRANSPORTER"/>
    <property type="match status" value="1"/>
</dbReference>
<comment type="caution">
    <text evidence="9">The sequence shown here is derived from an EMBL/GenBank/DDBJ whole genome shotgun (WGS) entry which is preliminary data.</text>
</comment>
<organism evidence="9 10">
    <name type="scientific">Arthrobacter ginsengisoli</name>
    <dbReference type="NCBI Taxonomy" id="1356565"/>
    <lineage>
        <taxon>Bacteria</taxon>
        <taxon>Bacillati</taxon>
        <taxon>Actinomycetota</taxon>
        <taxon>Actinomycetes</taxon>
        <taxon>Micrococcales</taxon>
        <taxon>Micrococcaceae</taxon>
        <taxon>Arthrobacter</taxon>
    </lineage>
</organism>
<sequence length="440" mass="46212">MNAINGISPSVTQDRPVDRKGNARRAAVASYLGTTVEFYDFFIYGTAAALIFPTVFFQNVPPALGVILSYVTLAAGYAARPLGGILFGHFGDRVGRKKMLVLSMMIMGVVSIAIGILPSTATIGVLAPVLLVLLRVIQGIAVGGEWAGASLMALEHAQPKNRGFAASIVSSGAPSGAVCATLVFAALSSMPKEQLLSWGWRVAFLASVILVIIAVILRTKVTESPEFLRDVAEGKNKTKVAPLLSVLRNSPGRLTSGTLAGIAPFFLQSLLATFVITYAVTQGHVQSTVLWMVTIANALMIFTVPAFAALSDRIGRKPVMLAGYVGGILTIWAVFALVSDGSTLLLLLAFIIANPIVNGLMYGPMGAFLSEKFSTETRYTGMALSYQIATLVGAGFAPLIASSLVLAGGGETWMISLCFVGMCLIGAFAVLLGKEHSKTS</sequence>
<feature type="transmembrane region" description="Helical" evidence="7">
    <location>
        <begin position="257"/>
        <end position="277"/>
    </location>
</feature>
<feature type="domain" description="Major facilitator superfamily (MFS) profile" evidence="8">
    <location>
        <begin position="26"/>
        <end position="438"/>
    </location>
</feature>
<dbReference type="CDD" id="cd17369">
    <property type="entry name" value="MFS_ShiA_like"/>
    <property type="match status" value="1"/>
</dbReference>
<feature type="transmembrane region" description="Helical" evidence="7">
    <location>
        <begin position="198"/>
        <end position="217"/>
    </location>
</feature>
<dbReference type="RefSeq" id="WP_310062503.1">
    <property type="nucleotide sequence ID" value="NZ_JAVDVQ010000047.1"/>
</dbReference>
<feature type="transmembrane region" description="Helical" evidence="7">
    <location>
        <begin position="319"/>
        <end position="338"/>
    </location>
</feature>
<evidence type="ECO:0000256" key="3">
    <source>
        <dbReference type="ARBA" id="ARBA00022475"/>
    </source>
</evidence>